<feature type="domain" description="RNB" evidence="11">
    <location>
        <begin position="189"/>
        <end position="517"/>
    </location>
</feature>
<organism evidence="12 13">
    <name type="scientific">Leminorella richardii</name>
    <dbReference type="NCBI Taxonomy" id="158841"/>
    <lineage>
        <taxon>Bacteria</taxon>
        <taxon>Pseudomonadati</taxon>
        <taxon>Pseudomonadota</taxon>
        <taxon>Gammaproteobacteria</taxon>
        <taxon>Enterobacterales</taxon>
        <taxon>Budviciaceae</taxon>
        <taxon>Leminorella</taxon>
    </lineage>
</organism>
<dbReference type="KEGG" id="lri:NCTC12151_01880"/>
<evidence type="ECO:0000256" key="3">
    <source>
        <dbReference type="ARBA" id="ARBA00009925"/>
    </source>
</evidence>
<reference evidence="12 13" key="1">
    <citation type="submission" date="2018-06" db="EMBL/GenBank/DDBJ databases">
        <authorList>
            <consortium name="Pathogen Informatics"/>
            <person name="Doyle S."/>
        </authorList>
    </citation>
    <scope>NUCLEOTIDE SEQUENCE [LARGE SCALE GENOMIC DNA]</scope>
    <source>
        <strain evidence="12 13">NCTC12151</strain>
    </source>
</reference>
<dbReference type="PROSITE" id="PS01175">
    <property type="entry name" value="RIBONUCLEASE_II"/>
    <property type="match status" value="1"/>
</dbReference>
<evidence type="ECO:0000256" key="6">
    <source>
        <dbReference type="ARBA" id="ARBA00022801"/>
    </source>
</evidence>
<dbReference type="GO" id="GO:0008859">
    <property type="term" value="F:exoribonuclease II activity"/>
    <property type="evidence" value="ECO:0007669"/>
    <property type="project" value="UniProtKB-UniRule"/>
</dbReference>
<dbReference type="Gene3D" id="2.40.50.140">
    <property type="entry name" value="Nucleic acid-binding proteins"/>
    <property type="match status" value="2"/>
</dbReference>
<dbReference type="SMART" id="SM00955">
    <property type="entry name" value="RNB"/>
    <property type="match status" value="1"/>
</dbReference>
<comment type="catalytic activity">
    <reaction evidence="1 9">
        <text>Exonucleolytic cleavage in the 3'- to 5'-direction to yield nucleoside 5'-phosphates.</text>
        <dbReference type="EC" id="3.1.13.1"/>
    </reaction>
</comment>
<dbReference type="GO" id="GO:0003723">
    <property type="term" value="F:RNA binding"/>
    <property type="evidence" value="ECO:0007669"/>
    <property type="project" value="UniProtKB-KW"/>
</dbReference>
<dbReference type="EMBL" id="LS483470">
    <property type="protein sequence ID" value="SQI41007.1"/>
    <property type="molecule type" value="Genomic_DNA"/>
</dbReference>
<dbReference type="InterPro" id="IPR011804">
    <property type="entry name" value="RNase_II"/>
</dbReference>
<keyword evidence="4 9" id="KW-0963">Cytoplasm</keyword>
<dbReference type="Pfam" id="PF00773">
    <property type="entry name" value="RNB"/>
    <property type="match status" value="1"/>
</dbReference>
<dbReference type="InterPro" id="IPR012340">
    <property type="entry name" value="NA-bd_OB-fold"/>
</dbReference>
<dbReference type="InterPro" id="IPR011129">
    <property type="entry name" value="CSD"/>
</dbReference>
<evidence type="ECO:0000256" key="5">
    <source>
        <dbReference type="ARBA" id="ARBA00022722"/>
    </source>
</evidence>
<comment type="similarity">
    <text evidence="3 9">Belongs to the RNR ribonuclease family. RNase II subfamily.</text>
</comment>
<dbReference type="InterPro" id="IPR004476">
    <property type="entry name" value="RNase_II/RNase_R"/>
</dbReference>
<keyword evidence="8 9" id="KW-0694">RNA-binding</keyword>
<proteinExistence type="inferred from homology"/>
<dbReference type="SUPFAM" id="SSF50249">
    <property type="entry name" value="Nucleic acid-binding proteins"/>
    <property type="match status" value="4"/>
</dbReference>
<evidence type="ECO:0000313" key="13">
    <source>
        <dbReference type="Proteomes" id="UP000249005"/>
    </source>
</evidence>
<gene>
    <name evidence="9 12" type="primary">rnb</name>
    <name evidence="12" type="ORF">NCTC12151_01880</name>
</gene>
<dbReference type="FunFam" id="2.40.50.140:FF:000079">
    <property type="entry name" value="Exoribonuclease 2"/>
    <property type="match status" value="1"/>
</dbReference>
<evidence type="ECO:0000256" key="2">
    <source>
        <dbReference type="ARBA" id="ARBA00004496"/>
    </source>
</evidence>
<accession>A0A2X4UMB1</accession>
<evidence type="ECO:0000256" key="8">
    <source>
        <dbReference type="ARBA" id="ARBA00022884"/>
    </source>
</evidence>
<sequence>MFQNNPLLAQLKQQLHATAPRVEGTVKATEKGFGFLEVDNQKSYFIPPPQMKKVTHGDRIVATLHTQNGKEQAEPESLIEPFLSRFVARVQKKGERLFVQSDHPMLKEAFPAKVKSSIETPLNEGDWVVAEMNGHPLNGERGFSALITEFITFADDHYAPWWVTLSRHQLERDAPQWTPEEIQDNGIVRRDISQLHFVTIDGESTQDMDDALFVERLDGDSLKLFIAIADPTAYLSVGSELDKIAQTRAFTHYLPGFNIPMLPRDLSDNLCSLHPNERRPALVCQVSILADGSLGEDIEFFSAWVTSKDKLDYDRVSDWLEEKSGWQPQSEASAEQIKLLHQVALRRIAWRTQHALVFKDRPDYRFILGENGAVLDIITEHRRMANRIVEESMITANICAAQVLKQKLGYGIFNTHAGFDPAQVEQAVEVLKNNNVVFDKDELLTLDGFCRLRRILDERPTSYLDSRIRKYQTYAEVSTEPAPHFGLGLDAYATWTSPIRKYGDIINHRLLKALIHGQPSSAPDSSVMQPLVDRRRANRLSERDVSDWLYARFLQDKAGSGVCYQAEIIDISRGGMRVKLLENGAVAFIPAPFIHSVRDELICSPENGTIQLKGEPLYQQGDTISVTIEEVRIETRSVIARPAPSLA</sequence>
<evidence type="ECO:0000256" key="9">
    <source>
        <dbReference type="HAMAP-Rule" id="MF_01036"/>
    </source>
</evidence>
<evidence type="ECO:0000259" key="11">
    <source>
        <dbReference type="SMART" id="SM00955"/>
    </source>
</evidence>
<dbReference type="EC" id="3.1.13.1" evidence="9"/>
<dbReference type="GO" id="GO:0005829">
    <property type="term" value="C:cytosol"/>
    <property type="evidence" value="ECO:0007669"/>
    <property type="project" value="TreeGrafter"/>
</dbReference>
<keyword evidence="6 9" id="KW-0378">Hydrolase</keyword>
<dbReference type="InterPro" id="IPR013223">
    <property type="entry name" value="RNase_B_OB_dom"/>
</dbReference>
<dbReference type="PANTHER" id="PTHR23355">
    <property type="entry name" value="RIBONUCLEASE"/>
    <property type="match status" value="1"/>
</dbReference>
<dbReference type="AlphaFoldDB" id="A0A2X4UMB1"/>
<name>A0A2X4UMB1_9GAMM</name>
<dbReference type="HAMAP" id="MF_01036">
    <property type="entry name" value="RNase_II"/>
    <property type="match status" value="1"/>
</dbReference>
<dbReference type="InterPro" id="IPR001900">
    <property type="entry name" value="RNase_II/R"/>
</dbReference>
<dbReference type="Gene3D" id="2.40.50.640">
    <property type="match status" value="1"/>
</dbReference>
<comment type="subcellular location">
    <subcellularLocation>
        <location evidence="2 9">Cytoplasm</location>
    </subcellularLocation>
</comment>
<dbReference type="InterPro" id="IPR003029">
    <property type="entry name" value="S1_domain"/>
</dbReference>
<dbReference type="GO" id="GO:0006402">
    <property type="term" value="P:mRNA catabolic process"/>
    <property type="evidence" value="ECO:0007669"/>
    <property type="project" value="UniProtKB-UniRule"/>
</dbReference>
<dbReference type="Pfam" id="PF00575">
    <property type="entry name" value="S1"/>
    <property type="match status" value="1"/>
</dbReference>
<dbReference type="NCBIfam" id="NF003455">
    <property type="entry name" value="PRK05054.1"/>
    <property type="match status" value="1"/>
</dbReference>
<dbReference type="Pfam" id="PF08206">
    <property type="entry name" value="OB_RNB"/>
    <property type="match status" value="1"/>
</dbReference>
<dbReference type="InterPro" id="IPR022966">
    <property type="entry name" value="RNase_II/R_CS"/>
</dbReference>
<keyword evidence="7 9" id="KW-0269">Exonuclease</keyword>
<protein>
    <recommendedName>
        <fullName evidence="9">Exoribonuclease 2</fullName>
        <ecNumber evidence="9">3.1.13.1</ecNumber>
    </recommendedName>
    <alternativeName>
        <fullName evidence="9">Exoribonuclease II</fullName>
        <shortName evidence="9">RNase II</shortName>
        <shortName evidence="9">Ribonuclease II</shortName>
    </alternativeName>
</protein>
<feature type="domain" description="Cold-shock" evidence="10">
    <location>
        <begin position="23"/>
        <end position="79"/>
    </location>
</feature>
<dbReference type="NCBIfam" id="TIGR00358">
    <property type="entry name" value="3_prime_RNase"/>
    <property type="match status" value="1"/>
</dbReference>
<keyword evidence="13" id="KW-1185">Reference proteome</keyword>
<evidence type="ECO:0000256" key="4">
    <source>
        <dbReference type="ARBA" id="ARBA00022490"/>
    </source>
</evidence>
<evidence type="ECO:0000256" key="7">
    <source>
        <dbReference type="ARBA" id="ARBA00022839"/>
    </source>
</evidence>
<evidence type="ECO:0000256" key="1">
    <source>
        <dbReference type="ARBA" id="ARBA00001849"/>
    </source>
</evidence>
<dbReference type="InterPro" id="IPR050180">
    <property type="entry name" value="RNR_Ribonuclease"/>
</dbReference>
<keyword evidence="5 9" id="KW-0540">Nuclease</keyword>
<dbReference type="NCBIfam" id="TIGR02062">
    <property type="entry name" value="RNase_B"/>
    <property type="match status" value="1"/>
</dbReference>
<dbReference type="OrthoDB" id="9764149at2"/>
<dbReference type="PANTHER" id="PTHR23355:SF37">
    <property type="entry name" value="EXORIBONUCLEASE 2"/>
    <property type="match status" value="1"/>
</dbReference>
<dbReference type="RefSeq" id="WP_111740398.1">
    <property type="nucleotide sequence ID" value="NZ_LR698987.1"/>
</dbReference>
<dbReference type="Proteomes" id="UP000249005">
    <property type="component" value="Chromosome 1"/>
</dbReference>
<comment type="function">
    <text evidence="9">Involved in mRNA degradation. Hydrolyzes single-stranded polyribonucleotides processively in the 3' to 5' direction.</text>
</comment>
<evidence type="ECO:0000313" key="12">
    <source>
        <dbReference type="EMBL" id="SQI41007.1"/>
    </source>
</evidence>
<dbReference type="SMART" id="SM00357">
    <property type="entry name" value="CSP"/>
    <property type="match status" value="1"/>
</dbReference>
<evidence type="ECO:0000259" key="10">
    <source>
        <dbReference type="SMART" id="SM00357"/>
    </source>
</evidence>